<dbReference type="GO" id="GO:0004674">
    <property type="term" value="F:protein serine/threonine kinase activity"/>
    <property type="evidence" value="ECO:0007669"/>
    <property type="project" value="TreeGrafter"/>
</dbReference>
<dbReference type="PANTHER" id="PTHR44167">
    <property type="entry name" value="OVARIAN-SPECIFIC SERINE/THREONINE-PROTEIN KINASE LOK-RELATED"/>
    <property type="match status" value="1"/>
</dbReference>
<dbReference type="InterPro" id="IPR011009">
    <property type="entry name" value="Kinase-like_dom_sf"/>
</dbReference>
<dbReference type="KEGG" id="mhk:DFR87_04715"/>
<dbReference type="AlphaFoldDB" id="A0A2U9IT33"/>
<evidence type="ECO:0000259" key="4">
    <source>
        <dbReference type="PROSITE" id="PS50011"/>
    </source>
</evidence>
<name>A0A2U9IT33_9CREN</name>
<dbReference type="InterPro" id="IPR000719">
    <property type="entry name" value="Prot_kinase_dom"/>
</dbReference>
<dbReference type="PANTHER" id="PTHR44167:SF24">
    <property type="entry name" value="SERINE_THREONINE-PROTEIN KINASE CHK2"/>
    <property type="match status" value="1"/>
</dbReference>
<feature type="transmembrane region" description="Helical" evidence="3">
    <location>
        <begin position="218"/>
        <end position="238"/>
    </location>
</feature>
<feature type="transmembrane region" description="Helical" evidence="3">
    <location>
        <begin position="105"/>
        <end position="126"/>
    </location>
</feature>
<accession>A0A2U9IT33</accession>
<keyword evidence="3" id="KW-1133">Transmembrane helix</keyword>
<evidence type="ECO:0008006" key="8">
    <source>
        <dbReference type="Google" id="ProtNLM"/>
    </source>
</evidence>
<dbReference type="PROSITE" id="PS50866">
    <property type="entry name" value="GOLD"/>
    <property type="match status" value="1"/>
</dbReference>
<dbReference type="InterPro" id="IPR008271">
    <property type="entry name" value="Ser/Thr_kinase_AS"/>
</dbReference>
<keyword evidence="3" id="KW-0472">Membrane</keyword>
<evidence type="ECO:0000313" key="7">
    <source>
        <dbReference type="Proteomes" id="UP000247586"/>
    </source>
</evidence>
<evidence type="ECO:0000256" key="2">
    <source>
        <dbReference type="ARBA" id="ARBA00022840"/>
    </source>
</evidence>
<evidence type="ECO:0000313" key="6">
    <source>
        <dbReference type="EMBL" id="AWR99113.1"/>
    </source>
</evidence>
<dbReference type="Pfam" id="PF00069">
    <property type="entry name" value="Pkinase"/>
    <property type="match status" value="1"/>
</dbReference>
<feature type="domain" description="GOLD" evidence="5">
    <location>
        <begin position="291"/>
        <end position="413"/>
    </location>
</feature>
<reference evidence="7" key="3">
    <citation type="submission" date="2020-03" db="EMBL/GenBank/DDBJ databases">
        <title>Sequencing and Assembly of Multiple Reported Metal-Biooxidizing Members of the Extremely Thermoacidophilic Archaeal Family Sulfolobaceae.</title>
        <authorList>
            <person name="Counts J.A."/>
            <person name="Kelly R.M."/>
        </authorList>
    </citation>
    <scope>NUCLEOTIDE SEQUENCE [LARGE SCALE GENOMIC DNA]</scope>
    <source>
        <strain evidence="7">HO1-1</strain>
    </source>
</reference>
<dbReference type="EMBL" id="CP029287">
    <property type="protein sequence ID" value="AWR99113.1"/>
    <property type="molecule type" value="Genomic_DNA"/>
</dbReference>
<protein>
    <recommendedName>
        <fullName evidence="8">Protein kinase domain-containing protein</fullName>
    </recommendedName>
</protein>
<proteinExistence type="predicted"/>
<dbReference type="OrthoDB" id="41005at2157"/>
<dbReference type="GO" id="GO:0005524">
    <property type="term" value="F:ATP binding"/>
    <property type="evidence" value="ECO:0007669"/>
    <property type="project" value="UniProtKB-KW"/>
</dbReference>
<feature type="domain" description="Protein kinase" evidence="4">
    <location>
        <begin position="513"/>
        <end position="827"/>
    </location>
</feature>
<feature type="transmembrane region" description="Helical" evidence="3">
    <location>
        <begin position="132"/>
        <end position="150"/>
    </location>
</feature>
<feature type="transmembrane region" description="Helical" evidence="3">
    <location>
        <begin position="79"/>
        <end position="98"/>
    </location>
</feature>
<dbReference type="SUPFAM" id="SSF56112">
    <property type="entry name" value="Protein kinase-like (PK-like)"/>
    <property type="match status" value="1"/>
</dbReference>
<dbReference type="PROSITE" id="PS00108">
    <property type="entry name" value="PROTEIN_KINASE_ST"/>
    <property type="match status" value="1"/>
</dbReference>
<evidence type="ECO:0000256" key="3">
    <source>
        <dbReference type="SAM" id="Phobius"/>
    </source>
</evidence>
<dbReference type="Proteomes" id="UP000247586">
    <property type="component" value="Chromosome"/>
</dbReference>
<organism evidence="6 7">
    <name type="scientific">Metallosphaera hakonensis JCM 8857 = DSM 7519</name>
    <dbReference type="NCBI Taxonomy" id="1293036"/>
    <lineage>
        <taxon>Archaea</taxon>
        <taxon>Thermoproteota</taxon>
        <taxon>Thermoprotei</taxon>
        <taxon>Sulfolobales</taxon>
        <taxon>Sulfolobaceae</taxon>
        <taxon>Metallosphaera</taxon>
    </lineage>
</organism>
<dbReference type="GeneID" id="36834619"/>
<evidence type="ECO:0000256" key="1">
    <source>
        <dbReference type="ARBA" id="ARBA00022741"/>
    </source>
</evidence>
<dbReference type="PROSITE" id="PS50011">
    <property type="entry name" value="PROTEIN_KINASE_DOM"/>
    <property type="match status" value="1"/>
</dbReference>
<feature type="transmembrane region" description="Helical" evidence="3">
    <location>
        <begin position="186"/>
        <end position="206"/>
    </location>
</feature>
<dbReference type="STRING" id="1293036.GCA_001315825_01523"/>
<dbReference type="InterPro" id="IPR009038">
    <property type="entry name" value="GOLD_dom"/>
</dbReference>
<keyword evidence="7" id="KW-1185">Reference proteome</keyword>
<keyword evidence="1" id="KW-0547">Nucleotide-binding</keyword>
<reference evidence="6 7" key="1">
    <citation type="submission" date="2018-05" db="EMBL/GenBank/DDBJ databases">
        <title>Complete Genome Sequences of Extremely Thermoacidophilic, Metal-Mobilizing Type-Strain Members of the Archaeal Family Sulfolobaceae: Acidianus brierleyi DSM-1651T, Acidianus sulfidivorans DSM-18786T, Metallosphaera hakonensis DSM-7519T, and Metallosphaera prunae DSM-10039T.</title>
        <authorList>
            <person name="Counts J.A."/>
            <person name="Kelly R.M."/>
        </authorList>
    </citation>
    <scope>NUCLEOTIDE SEQUENCE [LARGE SCALE GENOMIC DNA]</scope>
    <source>
        <strain evidence="6 7">HO1-1</strain>
    </source>
</reference>
<dbReference type="PROSITE" id="PS00107">
    <property type="entry name" value="PROTEIN_KINASE_ATP"/>
    <property type="match status" value="1"/>
</dbReference>
<keyword evidence="2" id="KW-0067">ATP-binding</keyword>
<feature type="transmembrane region" description="Helical" evidence="3">
    <location>
        <begin position="7"/>
        <end position="26"/>
    </location>
</feature>
<gene>
    <name evidence="6" type="ORF">DFR87_04715</name>
</gene>
<sequence>MERPSVKAIYIIYIIFATYLLTVIFLLQTNSLNIKALLLYISISASLIPLSLPRPNLIVIPVYTIPLFVYPLLSSFSNLDLILTVILSVSAIGLAIFARDLNDISIIPFLISIITFGITYSIVSILLVSSNFYSWDLVLSGITLFIVPVFKAVKKEGAIIAAMVLVLFSQYLIIGPKFNIGDLLTVSMSSVETWTVLFLLASAILISLKARRIVPITYLVLSGLVYLFSSPLLAIFPLQVGSASVSDEGQTLRLDVNVEGNKVNIRFLNPGTVIPVLTVDSSPVKFSCKGKECISLVQATPGKHEVKLCVGNQCVSREVLIRYPVRSPISLDYSVTGNKLQIRVNVAKRVNSLEVRVNNEVVSVLNNGKEYVGEYVLKSAGKYVIEVIGNIKNETITISRELEVKSLNLEIKLRTEPRWPDLIIAAEVYVDGSRSSVDKLLMKVNNEDIAFSNPETGLYTGVITSLEGRTYEIVVEAIKDGIAKTERAKVSISPPSLSSWDPKIWIGKEIYGYDIEGILGVGGTSYVLLGNRESKKYAIKIANVLPSSSGSSTRLGLTTFSDLSKESSKLQEISERANEIVKLYGVYADVNTIREIIEGKTHLYLTNPPAIVMELMRGGTAEDLVKREAVSLSSNWPSVVKIIFINMAKALSAVHRENYVHLDVKPRNIFFSEPPGNTGAEVLNNLLSGKTSVKLGDLGSARRRGERITEYTAEYCPVDQVEDMLLGRGARPDMDVFALGATIYRLINGTPLIPVEVVKDMDGAVDAFLRRGDYRSILEKAKRGYIQTHSSLRLTRFREVEELVRKMTDPDPSKRPSITEILNYLYSI</sequence>
<reference evidence="7" key="2">
    <citation type="submission" date="2020-03" db="EMBL/GenBank/DDBJ databases">
        <title>Complete Genome Sequences of Extremely Thermoacidophilic, Metal-Mobilizing Type-Strain Members of the Archaeal Family Sulfolobaceae: Acidianus brierleyi DSM-1651T, Acidianus sulfidivorans DSM-18786T, Metallosphaera hakonensis DSM-7519T, and Metallosphaera prunae DSM-10039T.</title>
        <authorList>
            <person name="Counts J.A."/>
            <person name="Kelly R.M."/>
        </authorList>
    </citation>
    <scope>NUCLEOTIDE SEQUENCE [LARGE SCALE GENOMIC DNA]</scope>
    <source>
        <strain evidence="7">HO1-1</strain>
    </source>
</reference>
<dbReference type="InterPro" id="IPR017441">
    <property type="entry name" value="Protein_kinase_ATP_BS"/>
</dbReference>
<dbReference type="GO" id="GO:0005737">
    <property type="term" value="C:cytoplasm"/>
    <property type="evidence" value="ECO:0007669"/>
    <property type="project" value="TreeGrafter"/>
</dbReference>
<keyword evidence="3" id="KW-0812">Transmembrane</keyword>
<dbReference type="Gene3D" id="1.10.510.10">
    <property type="entry name" value="Transferase(Phosphotransferase) domain 1"/>
    <property type="match status" value="1"/>
</dbReference>
<dbReference type="SMART" id="SM00220">
    <property type="entry name" value="S_TKc"/>
    <property type="match status" value="1"/>
</dbReference>
<dbReference type="RefSeq" id="WP_054836647.1">
    <property type="nucleotide sequence ID" value="NZ_BBBA01000008.1"/>
</dbReference>
<feature type="transmembrane region" description="Helical" evidence="3">
    <location>
        <begin position="157"/>
        <end position="174"/>
    </location>
</feature>
<evidence type="ECO:0000259" key="5">
    <source>
        <dbReference type="PROSITE" id="PS50866"/>
    </source>
</evidence>